<evidence type="ECO:0000313" key="1">
    <source>
        <dbReference type="EMBL" id="PON89080.1"/>
    </source>
</evidence>
<name>A0A2P5EU52_TREOI</name>
<dbReference type="AlphaFoldDB" id="A0A2P5EU52"/>
<protein>
    <submittedName>
        <fullName evidence="1">Uncharacterized protein</fullName>
    </submittedName>
</protein>
<accession>A0A2P5EU52</accession>
<dbReference type="Proteomes" id="UP000237000">
    <property type="component" value="Unassembled WGS sequence"/>
</dbReference>
<gene>
    <name evidence="1" type="ORF">TorRG33x02_151550</name>
</gene>
<keyword evidence="2" id="KW-1185">Reference proteome</keyword>
<organism evidence="1 2">
    <name type="scientific">Trema orientale</name>
    <name type="common">Charcoal tree</name>
    <name type="synonym">Celtis orientalis</name>
    <dbReference type="NCBI Taxonomy" id="63057"/>
    <lineage>
        <taxon>Eukaryota</taxon>
        <taxon>Viridiplantae</taxon>
        <taxon>Streptophyta</taxon>
        <taxon>Embryophyta</taxon>
        <taxon>Tracheophyta</taxon>
        <taxon>Spermatophyta</taxon>
        <taxon>Magnoliopsida</taxon>
        <taxon>eudicotyledons</taxon>
        <taxon>Gunneridae</taxon>
        <taxon>Pentapetalae</taxon>
        <taxon>rosids</taxon>
        <taxon>fabids</taxon>
        <taxon>Rosales</taxon>
        <taxon>Cannabaceae</taxon>
        <taxon>Trema</taxon>
    </lineage>
</organism>
<dbReference type="InParanoid" id="A0A2P5EU52"/>
<comment type="caution">
    <text evidence="1">The sequence shown here is derived from an EMBL/GenBank/DDBJ whole genome shotgun (WGS) entry which is preliminary data.</text>
</comment>
<reference evidence="2" key="1">
    <citation type="submission" date="2016-06" db="EMBL/GenBank/DDBJ databases">
        <title>Parallel loss of symbiosis genes in relatives of nitrogen-fixing non-legume Parasponia.</title>
        <authorList>
            <person name="Van Velzen R."/>
            <person name="Holmer R."/>
            <person name="Bu F."/>
            <person name="Rutten L."/>
            <person name="Van Zeijl A."/>
            <person name="Liu W."/>
            <person name="Santuari L."/>
            <person name="Cao Q."/>
            <person name="Sharma T."/>
            <person name="Shen D."/>
            <person name="Roswanjaya Y."/>
            <person name="Wardhani T."/>
            <person name="Kalhor M.S."/>
            <person name="Jansen J."/>
            <person name="Van den Hoogen J."/>
            <person name="Gungor B."/>
            <person name="Hartog M."/>
            <person name="Hontelez J."/>
            <person name="Verver J."/>
            <person name="Yang W.-C."/>
            <person name="Schijlen E."/>
            <person name="Repin R."/>
            <person name="Schilthuizen M."/>
            <person name="Schranz E."/>
            <person name="Heidstra R."/>
            <person name="Miyata K."/>
            <person name="Fedorova E."/>
            <person name="Kohlen W."/>
            <person name="Bisseling T."/>
            <person name="Smit S."/>
            <person name="Geurts R."/>
        </authorList>
    </citation>
    <scope>NUCLEOTIDE SEQUENCE [LARGE SCALE GENOMIC DNA]</scope>
    <source>
        <strain evidence="2">cv. RG33-2</strain>
    </source>
</reference>
<evidence type="ECO:0000313" key="2">
    <source>
        <dbReference type="Proteomes" id="UP000237000"/>
    </source>
</evidence>
<sequence length="75" mass="8347">MLLAVVFCVFSFVVCGYLCFPRLELLWLDAGLAVPVHVPLDRISPSVLLKRIPLGDDKDQVDSILANHVRQALDD</sequence>
<dbReference type="EMBL" id="JXTC01000098">
    <property type="protein sequence ID" value="PON89080.1"/>
    <property type="molecule type" value="Genomic_DNA"/>
</dbReference>
<proteinExistence type="predicted"/>